<proteinExistence type="predicted"/>
<accession>A0ABN7WIC7</accession>
<comment type="caution">
    <text evidence="2">The sequence shown here is derived from an EMBL/GenBank/DDBJ whole genome shotgun (WGS) entry which is preliminary data.</text>
</comment>
<dbReference type="EMBL" id="CAJVQB010046089">
    <property type="protein sequence ID" value="CAG8832801.1"/>
    <property type="molecule type" value="Genomic_DNA"/>
</dbReference>
<evidence type="ECO:0000313" key="2">
    <source>
        <dbReference type="EMBL" id="CAG8832801.1"/>
    </source>
</evidence>
<feature type="signal peptide" evidence="1">
    <location>
        <begin position="1"/>
        <end position="24"/>
    </location>
</feature>
<organism evidence="2 3">
    <name type="scientific">Gigaspora margarita</name>
    <dbReference type="NCBI Taxonomy" id="4874"/>
    <lineage>
        <taxon>Eukaryota</taxon>
        <taxon>Fungi</taxon>
        <taxon>Fungi incertae sedis</taxon>
        <taxon>Mucoromycota</taxon>
        <taxon>Glomeromycotina</taxon>
        <taxon>Glomeromycetes</taxon>
        <taxon>Diversisporales</taxon>
        <taxon>Gigasporaceae</taxon>
        <taxon>Gigaspora</taxon>
    </lineage>
</organism>
<sequence>MKGTFILLNLLLFSLILQNHLVYTQSSDYTIFTPIARYLNVPENEVPQLLAQEKILIEGN</sequence>
<keyword evidence="1" id="KW-0732">Signal</keyword>
<feature type="chain" id="PRO_5046415713" evidence="1">
    <location>
        <begin position="25"/>
        <end position="60"/>
    </location>
</feature>
<reference evidence="2 3" key="1">
    <citation type="submission" date="2021-06" db="EMBL/GenBank/DDBJ databases">
        <authorList>
            <person name="Kallberg Y."/>
            <person name="Tangrot J."/>
            <person name="Rosling A."/>
        </authorList>
    </citation>
    <scope>NUCLEOTIDE SEQUENCE [LARGE SCALE GENOMIC DNA]</scope>
    <source>
        <strain evidence="2 3">120-4 pot B 10/14</strain>
    </source>
</reference>
<keyword evidence="3" id="KW-1185">Reference proteome</keyword>
<evidence type="ECO:0000256" key="1">
    <source>
        <dbReference type="SAM" id="SignalP"/>
    </source>
</evidence>
<evidence type="ECO:0000313" key="3">
    <source>
        <dbReference type="Proteomes" id="UP000789901"/>
    </source>
</evidence>
<protein>
    <submittedName>
        <fullName evidence="2">11300_t:CDS:1</fullName>
    </submittedName>
</protein>
<feature type="non-terminal residue" evidence="2">
    <location>
        <position position="60"/>
    </location>
</feature>
<name>A0ABN7WIC7_GIGMA</name>
<gene>
    <name evidence="2" type="ORF">GMARGA_LOCUS31228</name>
</gene>
<dbReference type="Proteomes" id="UP000789901">
    <property type="component" value="Unassembled WGS sequence"/>
</dbReference>